<feature type="compositionally biased region" description="Basic and acidic residues" evidence="1">
    <location>
        <begin position="21"/>
        <end position="30"/>
    </location>
</feature>
<comment type="caution">
    <text evidence="2">The sequence shown here is derived from an EMBL/GenBank/DDBJ whole genome shotgun (WGS) entry which is preliminary data.</text>
</comment>
<reference evidence="2 3" key="1">
    <citation type="submission" date="2016-02" db="EMBL/GenBank/DDBJ databases">
        <title>Genome analysis of coral dinoflagellate symbionts highlights evolutionary adaptations to a symbiotic lifestyle.</title>
        <authorList>
            <person name="Aranda M."/>
            <person name="Li Y."/>
            <person name="Liew Y.J."/>
            <person name="Baumgarten S."/>
            <person name="Simakov O."/>
            <person name="Wilson M."/>
            <person name="Piel J."/>
            <person name="Ashoor H."/>
            <person name="Bougouffa S."/>
            <person name="Bajic V.B."/>
            <person name="Ryu T."/>
            <person name="Ravasi T."/>
            <person name="Bayer T."/>
            <person name="Micklem G."/>
            <person name="Kim H."/>
            <person name="Bhak J."/>
            <person name="Lajeunesse T.C."/>
            <person name="Voolstra C.R."/>
        </authorList>
    </citation>
    <scope>NUCLEOTIDE SEQUENCE [LARGE SCALE GENOMIC DNA]</scope>
    <source>
        <strain evidence="2 3">CCMP2467</strain>
    </source>
</reference>
<feature type="region of interest" description="Disordered" evidence="1">
    <location>
        <begin position="199"/>
        <end position="257"/>
    </location>
</feature>
<organism evidence="2 3">
    <name type="scientific">Symbiodinium microadriaticum</name>
    <name type="common">Dinoflagellate</name>
    <name type="synonym">Zooxanthella microadriatica</name>
    <dbReference type="NCBI Taxonomy" id="2951"/>
    <lineage>
        <taxon>Eukaryota</taxon>
        <taxon>Sar</taxon>
        <taxon>Alveolata</taxon>
        <taxon>Dinophyceae</taxon>
        <taxon>Suessiales</taxon>
        <taxon>Symbiodiniaceae</taxon>
        <taxon>Symbiodinium</taxon>
    </lineage>
</organism>
<keyword evidence="3" id="KW-1185">Reference proteome</keyword>
<feature type="compositionally biased region" description="Polar residues" evidence="1">
    <location>
        <begin position="239"/>
        <end position="257"/>
    </location>
</feature>
<feature type="compositionally biased region" description="Acidic residues" evidence="1">
    <location>
        <begin position="204"/>
        <end position="219"/>
    </location>
</feature>
<feature type="region of interest" description="Disordered" evidence="1">
    <location>
        <begin position="271"/>
        <end position="309"/>
    </location>
</feature>
<evidence type="ECO:0000313" key="3">
    <source>
        <dbReference type="Proteomes" id="UP000186817"/>
    </source>
</evidence>
<feature type="region of interest" description="Disordered" evidence="1">
    <location>
        <begin position="19"/>
        <end position="43"/>
    </location>
</feature>
<gene>
    <name evidence="2" type="ORF">AK812_SmicGene40634</name>
</gene>
<dbReference type="AlphaFoldDB" id="A0A1Q9C864"/>
<proteinExistence type="predicted"/>
<evidence type="ECO:0000313" key="2">
    <source>
        <dbReference type="EMBL" id="OLP79116.1"/>
    </source>
</evidence>
<dbReference type="Proteomes" id="UP000186817">
    <property type="component" value="Unassembled WGS sequence"/>
</dbReference>
<dbReference type="EMBL" id="LSRX01001523">
    <property type="protein sequence ID" value="OLP79116.1"/>
    <property type="molecule type" value="Genomic_DNA"/>
</dbReference>
<protein>
    <submittedName>
        <fullName evidence="2">Uncharacterized protein</fullName>
    </submittedName>
</protein>
<accession>A0A1Q9C864</accession>
<evidence type="ECO:0000256" key="1">
    <source>
        <dbReference type="SAM" id="MobiDB-lite"/>
    </source>
</evidence>
<name>A0A1Q9C864_SYMMI</name>
<sequence length="501" mass="55578">MHLAGADSVNEVGFVDIAESDVGRGDHGRGDSGAPEEETTAKDHWKNQWKTLAGHLRCSSSVVSPVAECKASGPVDTPKHLTTTDGEQLRFRRPVGSLESSGGPPPGCIRESAAKDSTKGFGSFGIESLGGTGYSARSSPQGERFDCHHRRLCHLHRADVLYVQTAIPASNERINDGMEKLGGTAGFCSWSKRLNHEVRKGSTDDVDDDHDDNDDDDDDGGRHSEQCPVLTSWPLPPHSVSSRPQQETMTVDNSQGLNPEADIFRHCMVGQQDQDRVESGQKRPRPNPKPQLPPQRGYRRFPNRGQSEESELVQALARLALRQETQLAELRMDKGLVMFFRQDQISILPGLYAVSKEYNAMVAEGSSEITTPLRTLLLACLMRQFRERVVHMMSSMEGVSKLQAAGWLTADQVWTRQKWCRQTKKLVLDQKAEGMKHADLLSSIDFLLTNLRGGPRAYEVHLRFLNLIGISALQLIGLSLKRESLQRSPAAKQLEALLYKR</sequence>